<dbReference type="Proteomes" id="UP000275076">
    <property type="component" value="Unassembled WGS sequence"/>
</dbReference>
<evidence type="ECO:0000313" key="4">
    <source>
        <dbReference type="Proteomes" id="UP000275076"/>
    </source>
</evidence>
<evidence type="ECO:0000313" key="3">
    <source>
        <dbReference type="EMBL" id="RSL31243.1"/>
    </source>
</evidence>
<keyword evidence="1" id="KW-1015">Disulfide bond</keyword>
<evidence type="ECO:0000259" key="2">
    <source>
        <dbReference type="Pfam" id="PF00578"/>
    </source>
</evidence>
<dbReference type="InterPro" id="IPR000866">
    <property type="entry name" value="AhpC/TSA"/>
</dbReference>
<dbReference type="AlphaFoldDB" id="A0A3R9QIL7"/>
<name>A0A3R9QIL7_9BACI</name>
<dbReference type="OrthoDB" id="2453868at2"/>
<dbReference type="GO" id="GO:0016209">
    <property type="term" value="F:antioxidant activity"/>
    <property type="evidence" value="ECO:0007669"/>
    <property type="project" value="InterPro"/>
</dbReference>
<dbReference type="EMBL" id="RBVX01000027">
    <property type="protein sequence ID" value="RSL31243.1"/>
    <property type="molecule type" value="Genomic_DNA"/>
</dbReference>
<keyword evidence="4" id="KW-1185">Reference proteome</keyword>
<reference evidence="3 4" key="1">
    <citation type="submission" date="2018-10" db="EMBL/GenBank/DDBJ databases">
        <title>Draft genome sequence of Bacillus salarius IM0101, isolated from a hypersaline soil in Inner Mongolia, China.</title>
        <authorList>
            <person name="Yamprayoonswat W."/>
            <person name="Boonvisut S."/>
            <person name="Jumpathong W."/>
            <person name="Sittihan S."/>
            <person name="Ruangsuj P."/>
            <person name="Wanthongcharoen S."/>
            <person name="Thongpramul N."/>
            <person name="Pimmason S."/>
            <person name="Yu B."/>
            <person name="Yasawong M."/>
        </authorList>
    </citation>
    <scope>NUCLEOTIDE SEQUENCE [LARGE SCALE GENOMIC DNA]</scope>
    <source>
        <strain evidence="3 4">IM0101</strain>
    </source>
</reference>
<gene>
    <name evidence="3" type="ORF">D7Z54_22105</name>
</gene>
<proteinExistence type="predicted"/>
<dbReference type="Gene3D" id="3.40.30.10">
    <property type="entry name" value="Glutaredoxin"/>
    <property type="match status" value="1"/>
</dbReference>
<protein>
    <recommendedName>
        <fullName evidence="2">Alkyl hydroperoxide reductase subunit C/ Thiol specific antioxidant domain-containing protein</fullName>
    </recommendedName>
</protein>
<evidence type="ECO:0000256" key="1">
    <source>
        <dbReference type="ARBA" id="ARBA00023157"/>
    </source>
</evidence>
<accession>A0A3R9QIL7</accession>
<dbReference type="InterPro" id="IPR036249">
    <property type="entry name" value="Thioredoxin-like_sf"/>
</dbReference>
<dbReference type="SUPFAM" id="SSF52833">
    <property type="entry name" value="Thioredoxin-like"/>
    <property type="match status" value="1"/>
</dbReference>
<organism evidence="3 4">
    <name type="scientific">Salibacterium salarium</name>
    <dbReference type="NCBI Taxonomy" id="284579"/>
    <lineage>
        <taxon>Bacteria</taxon>
        <taxon>Bacillati</taxon>
        <taxon>Bacillota</taxon>
        <taxon>Bacilli</taxon>
        <taxon>Bacillales</taxon>
        <taxon>Bacillaceae</taxon>
    </lineage>
</organism>
<sequence length="99" mass="11285">MQLQENIDQFEDVEADIYTISSDSPEAHQDLKNQEGFTFTMLSDPSLNVIEKADMAGDQMSVRGYSVFDKDGKLITSEENDFWGDNIDNTEEKIREALE</sequence>
<comment type="caution">
    <text evidence="3">The sequence shown here is derived from an EMBL/GenBank/DDBJ whole genome shotgun (WGS) entry which is preliminary data.</text>
</comment>
<feature type="domain" description="Alkyl hydroperoxide reductase subunit C/ Thiol specific antioxidant" evidence="2">
    <location>
        <begin position="2"/>
        <end position="74"/>
    </location>
</feature>
<dbReference type="Pfam" id="PF00578">
    <property type="entry name" value="AhpC-TSA"/>
    <property type="match status" value="1"/>
</dbReference>
<dbReference type="GO" id="GO:0016491">
    <property type="term" value="F:oxidoreductase activity"/>
    <property type="evidence" value="ECO:0007669"/>
    <property type="project" value="InterPro"/>
</dbReference>